<dbReference type="EC" id="3.1.1.96" evidence="2"/>
<dbReference type="EMBL" id="CP034412">
    <property type="protein sequence ID" value="QCY47233.1"/>
    <property type="molecule type" value="Genomic_DNA"/>
</dbReference>
<dbReference type="GO" id="GO:0000049">
    <property type="term" value="F:tRNA binding"/>
    <property type="evidence" value="ECO:0007669"/>
    <property type="project" value="UniProtKB-UniRule"/>
</dbReference>
<dbReference type="GO" id="GO:0005737">
    <property type="term" value="C:cytoplasm"/>
    <property type="evidence" value="ECO:0007669"/>
    <property type="project" value="UniProtKB-SubCell"/>
</dbReference>
<comment type="similarity">
    <text evidence="1 2">Belongs to the DTD family.</text>
</comment>
<reference evidence="3 4" key="1">
    <citation type="submission" date="2018-12" db="EMBL/GenBank/DDBJ databases">
        <title>Complete Genome Sequence of Glutamicibacter creatinolyticus strain LGCM259,isolated from an abscess of a 12-year-old mare in Italy.</title>
        <authorList>
            <person name="Santos R.G."/>
            <person name="Silva A.L."/>
            <person name="Seyffert N."/>
            <person name="Castro T.L.P."/>
            <person name="Attili A.R."/>
            <person name="Rifici C."/>
            <person name="Mazzullo G."/>
            <person name="Brenig B."/>
            <person name="Venanzi F."/>
            <person name="Azevedo V."/>
        </authorList>
    </citation>
    <scope>NUCLEOTIDE SEQUENCE [LARGE SCALE GENOMIC DNA]</scope>
    <source>
        <strain evidence="3 4">LGCM 259</strain>
    </source>
</reference>
<name>A0A5B7WVW6_9MICC</name>
<dbReference type="GO" id="GO:0019478">
    <property type="term" value="P:D-amino acid catabolic process"/>
    <property type="evidence" value="ECO:0007669"/>
    <property type="project" value="UniProtKB-UniRule"/>
</dbReference>
<comment type="subunit">
    <text evidence="2">Homodimer.</text>
</comment>
<sequence length="145" mass="15532">MRAVVQVASQAKVEVEGTVVGELGAPGLVVLLGITHEDDQVTARKVAEKIYRLRILEGETSAESQNAPLLVISQFTLYGSVRKGRRPSWTQAAGGAHSEPLYNYFVSYLRELGAEVATGRFGAMMEVSLTNSGPVTLLVDSADLP</sequence>
<comment type="function">
    <text evidence="2">An aminoacyl-tRNA editing enzyme that deacylates mischarged D-aminoacyl-tRNAs. Also deacylates mischarged glycyl-tRNA(Ala), protecting cells against glycine mischarging by AlaRS. Acts via tRNA-based rather than protein-based catalysis; rejects L-amino acids rather than detecting D-amino acids in the active site. By recycling D-aminoacyl-tRNA to D-amino acids and free tRNA molecules, this enzyme counteracts the toxicity associated with the formation of D-aminoacyl-tRNA entities in vivo and helps enforce protein L-homochirality.</text>
</comment>
<dbReference type="NCBIfam" id="TIGR00256">
    <property type="entry name" value="D-aminoacyl-tRNA deacylase"/>
    <property type="match status" value="1"/>
</dbReference>
<evidence type="ECO:0000256" key="2">
    <source>
        <dbReference type="HAMAP-Rule" id="MF_00518"/>
    </source>
</evidence>
<keyword evidence="2" id="KW-0963">Cytoplasm</keyword>
<evidence type="ECO:0000313" key="4">
    <source>
        <dbReference type="Proteomes" id="UP000307000"/>
    </source>
</evidence>
<dbReference type="SUPFAM" id="SSF69500">
    <property type="entry name" value="DTD-like"/>
    <property type="match status" value="1"/>
</dbReference>
<dbReference type="Pfam" id="PF02580">
    <property type="entry name" value="Tyr_Deacylase"/>
    <property type="match status" value="1"/>
</dbReference>
<dbReference type="AlphaFoldDB" id="A0A5B7WVW6"/>
<dbReference type="KEGG" id="gcr:GcLGCM259_1502"/>
<feature type="short sequence motif" description="Gly-cisPro motif, important for rejection of L-amino acids" evidence="2">
    <location>
        <begin position="133"/>
        <end position="134"/>
    </location>
</feature>
<dbReference type="Gene3D" id="3.50.80.10">
    <property type="entry name" value="D-tyrosyl-tRNA(Tyr) deacylase"/>
    <property type="match status" value="1"/>
</dbReference>
<dbReference type="PANTHER" id="PTHR10472">
    <property type="entry name" value="D-TYROSYL-TRNA TYR DEACYLASE"/>
    <property type="match status" value="1"/>
</dbReference>
<protein>
    <recommendedName>
        <fullName evidence="2">D-aminoacyl-tRNA deacylase</fullName>
        <shortName evidence="2">DTD</shortName>
        <ecNumber evidence="2">3.1.1.96</ecNumber>
    </recommendedName>
    <alternativeName>
        <fullName evidence="2">Gly-tRNA(Ala) deacylase</fullName>
        <ecNumber evidence="2">3.1.1.-</ecNumber>
    </alternativeName>
</protein>
<comment type="subcellular location">
    <subcellularLocation>
        <location evidence="2">Cytoplasm</location>
    </subcellularLocation>
</comment>
<dbReference type="Proteomes" id="UP000307000">
    <property type="component" value="Chromosome"/>
</dbReference>
<keyword evidence="2" id="KW-0378">Hydrolase</keyword>
<dbReference type="InterPro" id="IPR003732">
    <property type="entry name" value="Daa-tRNA_deacyls_DTD"/>
</dbReference>
<comment type="domain">
    <text evidence="2">A Gly-cisPro motif from one monomer fits into the active site of the other monomer to allow specific chiral rejection of L-amino acids.</text>
</comment>
<keyword evidence="2" id="KW-0820">tRNA-binding</keyword>
<organism evidence="3 4">
    <name type="scientific">Glutamicibacter creatinolyticus</name>
    <dbReference type="NCBI Taxonomy" id="162496"/>
    <lineage>
        <taxon>Bacteria</taxon>
        <taxon>Bacillati</taxon>
        <taxon>Actinomycetota</taxon>
        <taxon>Actinomycetes</taxon>
        <taxon>Micrococcales</taxon>
        <taxon>Micrococcaceae</taxon>
        <taxon>Glutamicibacter</taxon>
    </lineage>
</organism>
<dbReference type="FunFam" id="3.50.80.10:FF:000001">
    <property type="entry name" value="D-aminoacyl-tRNA deacylase"/>
    <property type="match status" value="1"/>
</dbReference>
<proteinExistence type="inferred from homology"/>
<dbReference type="GO" id="GO:0106026">
    <property type="term" value="F:Gly-tRNA(Ala) deacylase activity"/>
    <property type="evidence" value="ECO:0007669"/>
    <property type="project" value="UniProtKB-UniRule"/>
</dbReference>
<dbReference type="PANTHER" id="PTHR10472:SF5">
    <property type="entry name" value="D-AMINOACYL-TRNA DEACYLASE 1"/>
    <property type="match status" value="1"/>
</dbReference>
<dbReference type="GO" id="GO:0051500">
    <property type="term" value="F:D-tyrosyl-tRNA(Tyr) deacylase activity"/>
    <property type="evidence" value="ECO:0007669"/>
    <property type="project" value="TreeGrafter"/>
</dbReference>
<comment type="catalytic activity">
    <reaction evidence="2">
        <text>glycyl-tRNA(Ala) + H2O = tRNA(Ala) + glycine + H(+)</text>
        <dbReference type="Rhea" id="RHEA:53744"/>
        <dbReference type="Rhea" id="RHEA-COMP:9657"/>
        <dbReference type="Rhea" id="RHEA-COMP:13640"/>
        <dbReference type="ChEBI" id="CHEBI:15377"/>
        <dbReference type="ChEBI" id="CHEBI:15378"/>
        <dbReference type="ChEBI" id="CHEBI:57305"/>
        <dbReference type="ChEBI" id="CHEBI:78442"/>
        <dbReference type="ChEBI" id="CHEBI:78522"/>
    </reaction>
</comment>
<evidence type="ECO:0000313" key="3">
    <source>
        <dbReference type="EMBL" id="QCY47233.1"/>
    </source>
</evidence>
<keyword evidence="4" id="KW-1185">Reference proteome</keyword>
<dbReference type="GO" id="GO:0043908">
    <property type="term" value="F:Ser(Gly)-tRNA(Ala) hydrolase activity"/>
    <property type="evidence" value="ECO:0007669"/>
    <property type="project" value="UniProtKB-UniRule"/>
</dbReference>
<accession>A0A5B7WVW6</accession>
<evidence type="ECO:0000256" key="1">
    <source>
        <dbReference type="ARBA" id="ARBA00009673"/>
    </source>
</evidence>
<dbReference type="RefSeq" id="WP_138926256.1">
    <property type="nucleotide sequence ID" value="NZ_CP034412.1"/>
</dbReference>
<comment type="catalytic activity">
    <reaction evidence="2">
        <text>a D-aminoacyl-tRNA + H2O = a tRNA + a D-alpha-amino acid + H(+)</text>
        <dbReference type="Rhea" id="RHEA:13953"/>
        <dbReference type="Rhea" id="RHEA-COMP:10123"/>
        <dbReference type="Rhea" id="RHEA-COMP:10124"/>
        <dbReference type="ChEBI" id="CHEBI:15377"/>
        <dbReference type="ChEBI" id="CHEBI:15378"/>
        <dbReference type="ChEBI" id="CHEBI:59871"/>
        <dbReference type="ChEBI" id="CHEBI:78442"/>
        <dbReference type="ChEBI" id="CHEBI:79333"/>
        <dbReference type="EC" id="3.1.1.96"/>
    </reaction>
</comment>
<dbReference type="InterPro" id="IPR023509">
    <property type="entry name" value="DTD-like_sf"/>
</dbReference>
<gene>
    <name evidence="2" type="primary">dtd</name>
    <name evidence="3" type="ORF">GcLGCM259_1502</name>
</gene>
<dbReference type="HAMAP" id="MF_00518">
    <property type="entry name" value="Deacylase_Dtd"/>
    <property type="match status" value="1"/>
</dbReference>
<dbReference type="EC" id="3.1.1.-" evidence="2"/>
<keyword evidence="2" id="KW-0694">RNA-binding</keyword>